<dbReference type="Gene3D" id="2.60.40.1760">
    <property type="entry name" value="glycosyl hydrolase (family 31)"/>
    <property type="match status" value="2"/>
</dbReference>
<dbReference type="PANTHER" id="PTHR22762">
    <property type="entry name" value="ALPHA-GLUCOSIDASE"/>
    <property type="match status" value="1"/>
</dbReference>
<sequence length="165" mass="18666">MHTRFEPPFPEVPVVEKVSSNPDYRVFIDESQLGFKVIRNSDNETMLLIWFTSPLCSSNAQDVGTLLFADQFLQLSALLPSHHLYGLVESRFNSVNIGGFVFADQFLQLSALLPSQFIYGLGEHRSSLKLSTSWQIFTMMNHDQVPSENVSSHLTHQESLAPDTY</sequence>
<dbReference type="AlphaFoldDB" id="A0A7R9CFC7"/>
<organism evidence="1">
    <name type="scientific">Timema cristinae</name>
    <name type="common">Walking stick</name>
    <dbReference type="NCBI Taxonomy" id="61476"/>
    <lineage>
        <taxon>Eukaryota</taxon>
        <taxon>Metazoa</taxon>
        <taxon>Ecdysozoa</taxon>
        <taxon>Arthropoda</taxon>
        <taxon>Hexapoda</taxon>
        <taxon>Insecta</taxon>
        <taxon>Pterygota</taxon>
        <taxon>Neoptera</taxon>
        <taxon>Polyneoptera</taxon>
        <taxon>Phasmatodea</taxon>
        <taxon>Timematodea</taxon>
        <taxon>Timematoidea</taxon>
        <taxon>Timematidae</taxon>
        <taxon>Timema</taxon>
    </lineage>
</organism>
<dbReference type="PANTHER" id="PTHR22762:SF131">
    <property type="entry name" value="GLYCOSIDE HYDROLASE FAMILY 31 N-TERMINAL DOMAIN-CONTAINING PROTEIN"/>
    <property type="match status" value="1"/>
</dbReference>
<evidence type="ECO:0000313" key="1">
    <source>
        <dbReference type="EMBL" id="CAD7395426.1"/>
    </source>
</evidence>
<dbReference type="GO" id="GO:0005975">
    <property type="term" value="P:carbohydrate metabolic process"/>
    <property type="evidence" value="ECO:0007669"/>
    <property type="project" value="InterPro"/>
</dbReference>
<reference evidence="1" key="1">
    <citation type="submission" date="2020-11" db="EMBL/GenBank/DDBJ databases">
        <authorList>
            <person name="Tran Van P."/>
        </authorList>
    </citation>
    <scope>NUCLEOTIDE SEQUENCE</scope>
</reference>
<dbReference type="InterPro" id="IPR011013">
    <property type="entry name" value="Gal_mutarotase_sf_dom"/>
</dbReference>
<proteinExistence type="predicted"/>
<name>A0A7R9CFC7_TIMCR</name>
<dbReference type="GO" id="GO:0030246">
    <property type="term" value="F:carbohydrate binding"/>
    <property type="evidence" value="ECO:0007669"/>
    <property type="project" value="InterPro"/>
</dbReference>
<dbReference type="SUPFAM" id="SSF74650">
    <property type="entry name" value="Galactose mutarotase-like"/>
    <property type="match status" value="1"/>
</dbReference>
<gene>
    <name evidence="1" type="ORF">TCEB3V08_LOCUS3133</name>
</gene>
<accession>A0A7R9CFC7</accession>
<dbReference type="EMBL" id="OC317200">
    <property type="protein sequence ID" value="CAD7395426.1"/>
    <property type="molecule type" value="Genomic_DNA"/>
</dbReference>
<dbReference type="GO" id="GO:0004558">
    <property type="term" value="F:alpha-1,4-glucosidase activity"/>
    <property type="evidence" value="ECO:0007669"/>
    <property type="project" value="TreeGrafter"/>
</dbReference>
<protein>
    <submittedName>
        <fullName evidence="1">Uncharacterized protein</fullName>
    </submittedName>
</protein>